<feature type="domain" description="HECT" evidence="7">
    <location>
        <begin position="817"/>
        <end position="1167"/>
    </location>
</feature>
<feature type="active site" description="Glycyl thioester intermediate" evidence="5">
    <location>
        <position position="1135"/>
    </location>
</feature>
<dbReference type="HOGENOM" id="CLU_002173_5_1_1"/>
<keyword evidence="3" id="KW-0808">Transferase</keyword>
<dbReference type="CDD" id="cd00078">
    <property type="entry name" value="HECTc"/>
    <property type="match status" value="1"/>
</dbReference>
<dbReference type="Gene3D" id="3.30.2410.10">
    <property type="entry name" value="Hect, E3 ligase catalytic domain"/>
    <property type="match status" value="1"/>
</dbReference>
<evidence type="ECO:0000256" key="6">
    <source>
        <dbReference type="SAM" id="MobiDB-lite"/>
    </source>
</evidence>
<dbReference type="KEGG" id="pfy:PFICI_09338"/>
<feature type="region of interest" description="Disordered" evidence="6">
    <location>
        <begin position="1"/>
        <end position="136"/>
    </location>
</feature>
<feature type="compositionally biased region" description="Polar residues" evidence="6">
    <location>
        <begin position="45"/>
        <end position="57"/>
    </location>
</feature>
<dbReference type="PANTHER" id="PTHR45700">
    <property type="entry name" value="UBIQUITIN-PROTEIN LIGASE E3C"/>
    <property type="match status" value="1"/>
</dbReference>
<evidence type="ECO:0000313" key="9">
    <source>
        <dbReference type="Proteomes" id="UP000030651"/>
    </source>
</evidence>
<accession>W3X055</accession>
<feature type="compositionally biased region" description="Basic and acidic residues" evidence="6">
    <location>
        <begin position="356"/>
        <end position="367"/>
    </location>
</feature>
<dbReference type="Proteomes" id="UP000030651">
    <property type="component" value="Unassembled WGS sequence"/>
</dbReference>
<protein>
    <recommendedName>
        <fullName evidence="2">HECT-type E3 ubiquitin transferase</fullName>
        <ecNumber evidence="2">2.3.2.26</ecNumber>
    </recommendedName>
</protein>
<dbReference type="Gene3D" id="3.30.2160.10">
    <property type="entry name" value="Hect, E3 ligase catalytic domain"/>
    <property type="match status" value="1"/>
</dbReference>
<feature type="region of interest" description="Disordered" evidence="6">
    <location>
        <begin position="349"/>
        <end position="393"/>
    </location>
</feature>
<feature type="region of interest" description="Disordered" evidence="6">
    <location>
        <begin position="413"/>
        <end position="438"/>
    </location>
</feature>
<organism evidence="8 9">
    <name type="scientific">Pestalotiopsis fici (strain W106-1 / CGMCC3.15140)</name>
    <dbReference type="NCBI Taxonomy" id="1229662"/>
    <lineage>
        <taxon>Eukaryota</taxon>
        <taxon>Fungi</taxon>
        <taxon>Dikarya</taxon>
        <taxon>Ascomycota</taxon>
        <taxon>Pezizomycotina</taxon>
        <taxon>Sordariomycetes</taxon>
        <taxon>Xylariomycetidae</taxon>
        <taxon>Amphisphaeriales</taxon>
        <taxon>Sporocadaceae</taxon>
        <taxon>Pestalotiopsis</taxon>
    </lineage>
</organism>
<dbReference type="GeneID" id="19274351"/>
<feature type="region of interest" description="Disordered" evidence="6">
    <location>
        <begin position="217"/>
        <end position="319"/>
    </location>
</feature>
<proteinExistence type="predicted"/>
<reference evidence="9" key="1">
    <citation type="journal article" date="2015" name="BMC Genomics">
        <title>Genomic and transcriptomic analysis of the endophytic fungus Pestalotiopsis fici reveals its lifestyle and high potential for synthesis of natural products.</title>
        <authorList>
            <person name="Wang X."/>
            <person name="Zhang X."/>
            <person name="Liu L."/>
            <person name="Xiang M."/>
            <person name="Wang W."/>
            <person name="Sun X."/>
            <person name="Che Y."/>
            <person name="Guo L."/>
            <person name="Liu G."/>
            <person name="Guo L."/>
            <person name="Wang C."/>
            <person name="Yin W.B."/>
            <person name="Stadler M."/>
            <person name="Zhang X."/>
            <person name="Liu X."/>
        </authorList>
    </citation>
    <scope>NUCLEOTIDE SEQUENCE [LARGE SCALE GENOMIC DNA]</scope>
    <source>
        <strain evidence="9">W106-1 / CGMCC3.15140</strain>
    </source>
</reference>
<feature type="compositionally biased region" description="Polar residues" evidence="6">
    <location>
        <begin position="413"/>
        <end position="424"/>
    </location>
</feature>
<dbReference type="SUPFAM" id="SSF56204">
    <property type="entry name" value="Hect, E3 ligase catalytic domain"/>
    <property type="match status" value="1"/>
</dbReference>
<dbReference type="InterPro" id="IPR000569">
    <property type="entry name" value="HECT_dom"/>
</dbReference>
<dbReference type="PROSITE" id="PS50237">
    <property type="entry name" value="HECT"/>
    <property type="match status" value="1"/>
</dbReference>
<dbReference type="PANTHER" id="PTHR45700:SF8">
    <property type="entry name" value="HECT-TYPE E3 UBIQUITIN TRANSFERASE"/>
    <property type="match status" value="1"/>
</dbReference>
<name>W3X055_PESFW</name>
<gene>
    <name evidence="8" type="ORF">PFICI_09338</name>
</gene>
<evidence type="ECO:0000256" key="3">
    <source>
        <dbReference type="ARBA" id="ARBA00022679"/>
    </source>
</evidence>
<keyword evidence="4 5" id="KW-0833">Ubl conjugation pathway</keyword>
<dbReference type="SMART" id="SM00119">
    <property type="entry name" value="HECTc"/>
    <property type="match status" value="1"/>
</dbReference>
<dbReference type="InParanoid" id="W3X055"/>
<dbReference type="EC" id="2.3.2.26" evidence="2"/>
<keyword evidence="9" id="KW-1185">Reference proteome</keyword>
<dbReference type="Pfam" id="PF00632">
    <property type="entry name" value="HECT"/>
    <property type="match status" value="1"/>
</dbReference>
<feature type="compositionally biased region" description="Basic residues" evidence="6">
    <location>
        <begin position="1"/>
        <end position="10"/>
    </location>
</feature>
<dbReference type="GO" id="GO:0061630">
    <property type="term" value="F:ubiquitin protein ligase activity"/>
    <property type="evidence" value="ECO:0007669"/>
    <property type="project" value="UniProtKB-EC"/>
</dbReference>
<dbReference type="EMBL" id="KI912114">
    <property type="protein sequence ID" value="ETS79485.1"/>
    <property type="molecule type" value="Genomic_DNA"/>
</dbReference>
<dbReference type="RefSeq" id="XP_007836110.1">
    <property type="nucleotide sequence ID" value="XM_007837919.1"/>
</dbReference>
<evidence type="ECO:0000256" key="2">
    <source>
        <dbReference type="ARBA" id="ARBA00012485"/>
    </source>
</evidence>
<dbReference type="InterPro" id="IPR044611">
    <property type="entry name" value="E3A/B/C-like"/>
</dbReference>
<dbReference type="FunFam" id="3.30.2160.10:FF:000004">
    <property type="entry name" value="probable E3 ubiquitin-protein ligase HERC4 isoform X1"/>
    <property type="match status" value="1"/>
</dbReference>
<dbReference type="InterPro" id="IPR035983">
    <property type="entry name" value="Hect_E3_ubiquitin_ligase"/>
</dbReference>
<dbReference type="eggNOG" id="KOG0941">
    <property type="taxonomic scope" value="Eukaryota"/>
</dbReference>
<dbReference type="STRING" id="1229662.W3X055"/>
<dbReference type="AlphaFoldDB" id="W3X055"/>
<dbReference type="Gene3D" id="3.90.1750.10">
    <property type="entry name" value="Hect, E3 ligase catalytic domains"/>
    <property type="match status" value="1"/>
</dbReference>
<evidence type="ECO:0000256" key="4">
    <source>
        <dbReference type="ARBA" id="ARBA00022786"/>
    </source>
</evidence>
<evidence type="ECO:0000256" key="1">
    <source>
        <dbReference type="ARBA" id="ARBA00000885"/>
    </source>
</evidence>
<feature type="compositionally biased region" description="Pro residues" evidence="6">
    <location>
        <begin position="73"/>
        <end position="82"/>
    </location>
</feature>
<sequence length="1167" mass="130851">MAFGSRRQHRNGSLPSTSAPAPPHHTSRAPAPAPPRLLLGGNDLFASSGSQQVQTESSSDDEVDIPRFMKPPGRSPGKPPTHPSHSRSMSHPFPTLFASKKSRKQPSPDETTDDDAARHGHSTLLPSMSSKKPHRGPADFTNGNCMTCSGKVRWPKDLNVFRCTICATINDLTPYSPKPEDGRPLPESVRPLSLEHTRKLVRQCIVQALKSASDASAAAQRLSPGMRPGTQSSRPLEGQFSKMNISGQRGRSGSYGGSPPPKAYKPVFDEFTDDHHEPNSMLRPNPAARSYSASHSDARNPNLAADGRAHTQGHRFPDPKRIFKPVEDYLIVSFGSHTAINTSFVPMRRSFSSRPENSKPEALKSEVSKPQMSIKRKPVPRHDKPAVQEESSLTELDPKMLLLGGLAENAQWWTGGQQDSTPRSRSQRKDDGSTFVSPRSPRIDWGEVMEWYSIITNAARPWKDLYNDCVNTGKIKEMSTQEAQRFEACLLEAQAHLQRVLLKCTELLLKRPGRLLEEPQDVRFLLLIIVNPLLIADHKSYKGEHQQAHREKGRDAAPEDQFAMGRHSGIIKRIFGLISNCPDQSHHQLVSWFSRLPEHLFLQIKDLISNFVNYRLRRQTDKKVEPQVDLTGGLVPEMRSNAQSAATVASLHAALAAPASSSKKQKQAPEAPNITYSDDWQLKAGAKVMALVFAANNLTHVRRNEVSVRHAHGHLLATSDFYNTMLDCLDFKTDFEMWESRKGKFAFCQYPFFLSISAKIQILEFDAKRQMHGKARDAFFDSLLTHKNNTQYLFMSVRRECLVEDSLAKVSEVVGSGSEDIKKGLRIEFRGEEGVDAGGLRKEWFQLLVKDVFNPDHGLFVFDEDSQYCYFNPHTFETTDQYFLVGVVLGLAIYNSAILDVAFPPFAFRKLLSAAPASASSGSIIQRSTMTYTLDDLAEFRPRLASGLRQLLEFDGDVENTFCLDFAVEVDKYGSRSRVPLCLGGDTKPVTNANRREYVDLYVKYLLDESVKRQFEPFKRGFFTVCAGNALSLFRPEEIELLIRGSDEPLDIASLRAVCKYSDWDNSKDGKEPTQEPVIDWFWESFAAATPQDQRRLLSFITGSDRIPAMGAATLIIKISCLGEDTERYPTARTCFNMLNLFKYNSKEKLETLLWRAVHESEGFGLR</sequence>
<dbReference type="OrthoDB" id="8068875at2759"/>
<dbReference type="GO" id="GO:0000209">
    <property type="term" value="P:protein polyubiquitination"/>
    <property type="evidence" value="ECO:0007669"/>
    <property type="project" value="InterPro"/>
</dbReference>
<dbReference type="FunCoup" id="W3X055">
    <property type="interactions" value="63"/>
</dbReference>
<evidence type="ECO:0000259" key="7">
    <source>
        <dbReference type="PROSITE" id="PS50237"/>
    </source>
</evidence>
<comment type="catalytic activity">
    <reaction evidence="1">
        <text>S-ubiquitinyl-[E2 ubiquitin-conjugating enzyme]-L-cysteine + [acceptor protein]-L-lysine = [E2 ubiquitin-conjugating enzyme]-L-cysteine + N(6)-ubiquitinyl-[acceptor protein]-L-lysine.</text>
        <dbReference type="EC" id="2.3.2.26"/>
    </reaction>
</comment>
<dbReference type="OMA" id="AENSSWW"/>
<evidence type="ECO:0000256" key="5">
    <source>
        <dbReference type="PROSITE-ProRule" id="PRU00104"/>
    </source>
</evidence>
<evidence type="ECO:0000313" key="8">
    <source>
        <dbReference type="EMBL" id="ETS79485.1"/>
    </source>
</evidence>